<comment type="caution">
    <text evidence="2">The sequence shown here is derived from an EMBL/GenBank/DDBJ whole genome shotgun (WGS) entry which is preliminary data.</text>
</comment>
<reference evidence="3" key="1">
    <citation type="journal article" date="2019" name="Int. J. Syst. Evol. Microbiol.">
        <title>The Global Catalogue of Microorganisms (GCM) 10K type strain sequencing project: providing services to taxonomists for standard genome sequencing and annotation.</title>
        <authorList>
            <consortium name="The Broad Institute Genomics Platform"/>
            <consortium name="The Broad Institute Genome Sequencing Center for Infectious Disease"/>
            <person name="Wu L."/>
            <person name="Ma J."/>
        </authorList>
    </citation>
    <scope>NUCLEOTIDE SEQUENCE [LARGE SCALE GENOMIC DNA]</scope>
    <source>
        <strain evidence="3">JCM 18298</strain>
    </source>
</reference>
<evidence type="ECO:0000256" key="1">
    <source>
        <dbReference type="SAM" id="MobiDB-lite"/>
    </source>
</evidence>
<sequence length="109" mass="11280">MCRPAGALRPRACAVSARNCAAVSGGNASPITKTARSEAHWSAVALAVNTVSIEGTKSVTVTWCAAIRSAIYNGSRCPSGEATTSFAPTSNGRKNPHSDTSNVVAVFWR</sequence>
<accession>A0ABP9JTT4</accession>
<gene>
    <name evidence="2" type="ORF">GCM10023318_06060</name>
</gene>
<feature type="region of interest" description="Disordered" evidence="1">
    <location>
        <begin position="78"/>
        <end position="101"/>
    </location>
</feature>
<evidence type="ECO:0000313" key="3">
    <source>
        <dbReference type="Proteomes" id="UP001500603"/>
    </source>
</evidence>
<name>A0ABP9JTT4_9NOCA</name>
<keyword evidence="3" id="KW-1185">Reference proteome</keyword>
<proteinExistence type="predicted"/>
<feature type="compositionally biased region" description="Polar residues" evidence="1">
    <location>
        <begin position="81"/>
        <end position="101"/>
    </location>
</feature>
<organism evidence="2 3">
    <name type="scientific">Nocardia callitridis</name>
    <dbReference type="NCBI Taxonomy" id="648753"/>
    <lineage>
        <taxon>Bacteria</taxon>
        <taxon>Bacillati</taxon>
        <taxon>Actinomycetota</taxon>
        <taxon>Actinomycetes</taxon>
        <taxon>Mycobacteriales</taxon>
        <taxon>Nocardiaceae</taxon>
        <taxon>Nocardia</taxon>
    </lineage>
</organism>
<protein>
    <submittedName>
        <fullName evidence="2">Uncharacterized protein</fullName>
    </submittedName>
</protein>
<dbReference type="Proteomes" id="UP001500603">
    <property type="component" value="Unassembled WGS sequence"/>
</dbReference>
<evidence type="ECO:0000313" key="2">
    <source>
        <dbReference type="EMBL" id="GAA5043911.1"/>
    </source>
</evidence>
<dbReference type="EMBL" id="BAABJM010000001">
    <property type="protein sequence ID" value="GAA5043911.1"/>
    <property type="molecule type" value="Genomic_DNA"/>
</dbReference>